<comment type="caution">
    <text evidence="1">The sequence shown here is derived from an EMBL/GenBank/DDBJ whole genome shotgun (WGS) entry which is preliminary data.</text>
</comment>
<keyword evidence="2" id="KW-1185">Reference proteome</keyword>
<proteinExistence type="predicted"/>
<dbReference type="EMBL" id="JBHUJB010000045">
    <property type="protein sequence ID" value="MFD2159399.1"/>
    <property type="molecule type" value="Genomic_DNA"/>
</dbReference>
<dbReference type="RefSeq" id="WP_377178224.1">
    <property type="nucleotide sequence ID" value="NZ_JBHUJB010000045.1"/>
</dbReference>
<evidence type="ECO:0000313" key="2">
    <source>
        <dbReference type="Proteomes" id="UP001597389"/>
    </source>
</evidence>
<sequence>MKKQFREELDQKISDIIDFYVDHTASDQLTVRVELTKMDGITSVSSRAYTGLINHEVYPKSFLEDPSNKNKKPRSFKEVLDLINNHISG</sequence>
<reference evidence="2" key="1">
    <citation type="journal article" date="2019" name="Int. J. Syst. Evol. Microbiol.">
        <title>The Global Catalogue of Microorganisms (GCM) 10K type strain sequencing project: providing services to taxonomists for standard genome sequencing and annotation.</title>
        <authorList>
            <consortium name="The Broad Institute Genomics Platform"/>
            <consortium name="The Broad Institute Genome Sequencing Center for Infectious Disease"/>
            <person name="Wu L."/>
            <person name="Ma J."/>
        </authorList>
    </citation>
    <scope>NUCLEOTIDE SEQUENCE [LARGE SCALE GENOMIC DNA]</scope>
    <source>
        <strain evidence="2">CCUG 57942</strain>
    </source>
</reference>
<name>A0ABW4ZBZ1_9BACT</name>
<gene>
    <name evidence="1" type="ORF">ACFSW8_10850</name>
</gene>
<dbReference type="Proteomes" id="UP001597389">
    <property type="component" value="Unassembled WGS sequence"/>
</dbReference>
<evidence type="ECO:0008006" key="3">
    <source>
        <dbReference type="Google" id="ProtNLM"/>
    </source>
</evidence>
<evidence type="ECO:0000313" key="1">
    <source>
        <dbReference type="EMBL" id="MFD2159399.1"/>
    </source>
</evidence>
<accession>A0ABW4ZBZ1</accession>
<protein>
    <recommendedName>
        <fullName evidence="3">Phage protein</fullName>
    </recommendedName>
</protein>
<organism evidence="1 2">
    <name type="scientific">Rubritalea tangerina</name>
    <dbReference type="NCBI Taxonomy" id="430798"/>
    <lineage>
        <taxon>Bacteria</taxon>
        <taxon>Pseudomonadati</taxon>
        <taxon>Verrucomicrobiota</taxon>
        <taxon>Verrucomicrobiia</taxon>
        <taxon>Verrucomicrobiales</taxon>
        <taxon>Rubritaleaceae</taxon>
        <taxon>Rubritalea</taxon>
    </lineage>
</organism>